<dbReference type="PROSITE" id="PS50893">
    <property type="entry name" value="ABC_TRANSPORTER_2"/>
    <property type="match status" value="2"/>
</dbReference>
<keyword evidence="6" id="KW-1185">Reference proteome</keyword>
<dbReference type="GO" id="GO:0005524">
    <property type="term" value="F:ATP binding"/>
    <property type="evidence" value="ECO:0007669"/>
    <property type="project" value="UniProtKB-KW"/>
</dbReference>
<dbReference type="GO" id="GO:0016887">
    <property type="term" value="F:ATP hydrolysis activity"/>
    <property type="evidence" value="ECO:0007669"/>
    <property type="project" value="InterPro"/>
</dbReference>
<proteinExistence type="predicted"/>
<dbReference type="InterPro" id="IPR003593">
    <property type="entry name" value="AAA+_ATPase"/>
</dbReference>
<dbReference type="InterPro" id="IPR027417">
    <property type="entry name" value="P-loop_NTPase"/>
</dbReference>
<dbReference type="AlphaFoldDB" id="A0A089NIT4"/>
<feature type="domain" description="ABC transporter" evidence="4">
    <location>
        <begin position="310"/>
        <end position="492"/>
    </location>
</feature>
<dbReference type="EMBL" id="CP009287">
    <property type="protein sequence ID" value="AIQ68944.1"/>
    <property type="molecule type" value="Genomic_DNA"/>
</dbReference>
<dbReference type="GO" id="GO:0016740">
    <property type="term" value="F:transferase activity"/>
    <property type="evidence" value="ECO:0007669"/>
    <property type="project" value="UniProtKB-KW"/>
</dbReference>
<keyword evidence="1" id="KW-0547">Nucleotide-binding</keyword>
<protein>
    <submittedName>
        <fullName evidence="5">Glycosyl transferase family 1</fullName>
    </submittedName>
</protein>
<dbReference type="Pfam" id="PF00005">
    <property type="entry name" value="ABC_tran"/>
    <property type="match status" value="2"/>
</dbReference>
<dbReference type="Gene3D" id="3.40.50.300">
    <property type="entry name" value="P-loop containing nucleotide triphosphate hydrolases"/>
    <property type="match status" value="2"/>
</dbReference>
<dbReference type="SMART" id="SM00382">
    <property type="entry name" value="AAA"/>
    <property type="match status" value="2"/>
</dbReference>
<dbReference type="InterPro" id="IPR003439">
    <property type="entry name" value="ABC_transporter-like_ATP-bd"/>
</dbReference>
<evidence type="ECO:0000256" key="2">
    <source>
        <dbReference type="ARBA" id="ARBA00022840"/>
    </source>
</evidence>
<dbReference type="InterPro" id="IPR017871">
    <property type="entry name" value="ABC_transporter-like_CS"/>
</dbReference>
<evidence type="ECO:0000313" key="5">
    <source>
        <dbReference type="EMBL" id="AIQ68944.1"/>
    </source>
</evidence>
<keyword evidence="5" id="KW-0808">Transferase</keyword>
<dbReference type="CDD" id="cd03221">
    <property type="entry name" value="ABCF_EF-3"/>
    <property type="match status" value="2"/>
</dbReference>
<feature type="region of interest" description="Disordered" evidence="3">
    <location>
        <begin position="229"/>
        <end position="259"/>
    </location>
</feature>
<dbReference type="NCBIfam" id="NF000167">
    <property type="entry name" value="ABCF_Lsa_all"/>
    <property type="match status" value="1"/>
</dbReference>
<dbReference type="InterPro" id="IPR051309">
    <property type="entry name" value="ABCF_ATPase"/>
</dbReference>
<dbReference type="RefSeq" id="WP_025703267.1">
    <property type="nucleotide sequence ID" value="NZ_CP009287.1"/>
</dbReference>
<dbReference type="KEGG" id="pgm:PGRAT_15930"/>
<evidence type="ECO:0000256" key="1">
    <source>
        <dbReference type="ARBA" id="ARBA00022741"/>
    </source>
</evidence>
<dbReference type="Proteomes" id="UP000029500">
    <property type="component" value="Chromosome"/>
</dbReference>
<keyword evidence="2" id="KW-0067">ATP-binding</keyword>
<reference evidence="5 6" key="1">
    <citation type="submission" date="2014-08" db="EMBL/GenBank/DDBJ databases">
        <title>Comparative genomics of the Paenibacillus odorifer group.</title>
        <authorList>
            <person name="den Bakker H.C."/>
            <person name="Tsai Y.-C."/>
            <person name="Martin N."/>
            <person name="Korlach J."/>
            <person name="Wiedmann M."/>
        </authorList>
    </citation>
    <scope>NUCLEOTIDE SEQUENCE [LARGE SCALE GENOMIC DNA]</scope>
    <source>
        <strain evidence="5 6">DSM 15220</strain>
    </source>
</reference>
<feature type="domain" description="ABC transporter" evidence="4">
    <location>
        <begin position="4"/>
        <end position="213"/>
    </location>
</feature>
<evidence type="ECO:0000313" key="6">
    <source>
        <dbReference type="Proteomes" id="UP000029500"/>
    </source>
</evidence>
<sequence length="492" mass="56395">MSLINVTGLTFAYEGSYDNIFENVNFQIDTDWKLGFTGRNGRGKTTFLQLLLGKHEYSGTISAKVNFEYFPYPVPNKEDHTLDVINEIFPDYVHWQFMRELSLLQVDEDVLYRPFVSLSNGEQTKVLLAALFIKENSFLLIDEPTNHLDMHARTLVSEYLNTKSGYILVSHDRSFLDHCVDHILSINKTNIEIQKGNFSSWWENKRRQDNFELAQNEKLIKDIKRLSDSSKRTGNWSHEVEKSKNGTRNSGSKLDKGYVGHKAAKMMKRSKSIEQRQQSAITEKSKLLKNIESSDTLEISQLAYHKNILAELEQVSVFYGEKQVCANVSFTIEQGERIALSGKNGSGKSSILKLICGGDIPYTGSFMKDSQLKISYVSQDTSHLQGSLTDYIRDNGIDETLFKSILRKLDFSRMQFEKDLSTYSGGQKKKVLIATSLSEQVHLHIWDEPLNFIDVISRMQIEELLLEYTPTILFVEHDREFCNNVATKTIQL</sequence>
<dbReference type="STRING" id="189425.PGRAT_15930"/>
<accession>A0A089NIT4</accession>
<dbReference type="PROSITE" id="PS00211">
    <property type="entry name" value="ABC_TRANSPORTER_1"/>
    <property type="match status" value="1"/>
</dbReference>
<dbReference type="HOGENOM" id="CLU_000604_36_3_9"/>
<dbReference type="eggNOG" id="COG0488">
    <property type="taxonomic scope" value="Bacteria"/>
</dbReference>
<evidence type="ECO:0000256" key="3">
    <source>
        <dbReference type="SAM" id="MobiDB-lite"/>
    </source>
</evidence>
<gene>
    <name evidence="5" type="ORF">PGRAT_15930</name>
</gene>
<organism evidence="5 6">
    <name type="scientific">Paenibacillus graminis</name>
    <dbReference type="NCBI Taxonomy" id="189425"/>
    <lineage>
        <taxon>Bacteria</taxon>
        <taxon>Bacillati</taxon>
        <taxon>Bacillota</taxon>
        <taxon>Bacilli</taxon>
        <taxon>Bacillales</taxon>
        <taxon>Paenibacillaceae</taxon>
        <taxon>Paenibacillus</taxon>
    </lineage>
</organism>
<dbReference type="PANTHER" id="PTHR42855">
    <property type="entry name" value="ABC TRANSPORTER ATP-BINDING SUBUNIT"/>
    <property type="match status" value="1"/>
</dbReference>
<dbReference type="OrthoDB" id="9762369at2"/>
<dbReference type="PANTHER" id="PTHR42855:SF2">
    <property type="entry name" value="DRUG RESISTANCE ABC TRANSPORTER,ATP-BINDING PROTEIN"/>
    <property type="match status" value="1"/>
</dbReference>
<dbReference type="SUPFAM" id="SSF52540">
    <property type="entry name" value="P-loop containing nucleoside triphosphate hydrolases"/>
    <property type="match status" value="2"/>
</dbReference>
<evidence type="ECO:0000259" key="4">
    <source>
        <dbReference type="PROSITE" id="PS50893"/>
    </source>
</evidence>
<dbReference type="NCBIfam" id="NF000355">
    <property type="entry name" value="ribo_prot_ABC_F"/>
    <property type="match status" value="1"/>
</dbReference>
<name>A0A089NIT4_9BACL</name>